<accession>A0ABQ4BQK3</accession>
<evidence type="ECO:0000313" key="1">
    <source>
        <dbReference type="EMBL" id="GIE72505.1"/>
    </source>
</evidence>
<organism evidence="1 2">
    <name type="scientific">Actinoplanes palleronii</name>
    <dbReference type="NCBI Taxonomy" id="113570"/>
    <lineage>
        <taxon>Bacteria</taxon>
        <taxon>Bacillati</taxon>
        <taxon>Actinomycetota</taxon>
        <taxon>Actinomycetes</taxon>
        <taxon>Micromonosporales</taxon>
        <taxon>Micromonosporaceae</taxon>
        <taxon>Actinoplanes</taxon>
    </lineage>
</organism>
<reference evidence="1 2" key="1">
    <citation type="submission" date="2021-01" db="EMBL/GenBank/DDBJ databases">
        <title>Whole genome shotgun sequence of Actinoplanes palleronii NBRC 14916.</title>
        <authorList>
            <person name="Komaki H."/>
            <person name="Tamura T."/>
        </authorList>
    </citation>
    <scope>NUCLEOTIDE SEQUENCE [LARGE SCALE GENOMIC DNA]</scope>
    <source>
        <strain evidence="1 2">NBRC 14916</strain>
    </source>
</reference>
<evidence type="ECO:0000313" key="2">
    <source>
        <dbReference type="Proteomes" id="UP000624709"/>
    </source>
</evidence>
<comment type="caution">
    <text evidence="1">The sequence shown here is derived from an EMBL/GenBank/DDBJ whole genome shotgun (WGS) entry which is preliminary data.</text>
</comment>
<sequence length="191" mass="20588">MSVHLPTIGVVGVSGVGKSSTVSALFGASSTALTVQTVPGLGEDFRRDPGLLREYAARLPLCDVILWVQDARGRGLALDQSYLETLRPPRDRLVFGVNQVDLIAPGDWAGGPSPEQAQHLLEVLEERKARLPGPVVGYSALRAYRLQELFTALAGACRPSAVAALRAAKSLRSDPADRRERLYLRLEGVHP</sequence>
<dbReference type="Gene3D" id="3.40.50.300">
    <property type="entry name" value="P-loop containing nucleotide triphosphate hydrolases"/>
    <property type="match status" value="1"/>
</dbReference>
<dbReference type="RefSeq" id="WP_203830218.1">
    <property type="nucleotide sequence ID" value="NZ_BAAATY010000053.1"/>
</dbReference>
<name>A0ABQ4BQK3_9ACTN</name>
<dbReference type="InterPro" id="IPR027417">
    <property type="entry name" value="P-loop_NTPase"/>
</dbReference>
<keyword evidence="2" id="KW-1185">Reference proteome</keyword>
<gene>
    <name evidence="1" type="ORF">Apa02nite_086130</name>
</gene>
<dbReference type="EMBL" id="BOMS01000147">
    <property type="protein sequence ID" value="GIE72505.1"/>
    <property type="molecule type" value="Genomic_DNA"/>
</dbReference>
<dbReference type="Proteomes" id="UP000624709">
    <property type="component" value="Unassembled WGS sequence"/>
</dbReference>
<dbReference type="SUPFAM" id="SSF52540">
    <property type="entry name" value="P-loop containing nucleoside triphosphate hydrolases"/>
    <property type="match status" value="1"/>
</dbReference>
<evidence type="ECO:0008006" key="3">
    <source>
        <dbReference type="Google" id="ProtNLM"/>
    </source>
</evidence>
<protein>
    <recommendedName>
        <fullName evidence="3">GTPase</fullName>
    </recommendedName>
</protein>
<proteinExistence type="predicted"/>